<keyword evidence="3" id="KW-1185">Reference proteome</keyword>
<protein>
    <submittedName>
        <fullName evidence="2">DUF934 domain-containing protein</fullName>
    </submittedName>
</protein>
<dbReference type="RefSeq" id="WP_278016662.1">
    <property type="nucleotide sequence ID" value="NZ_CP121106.1"/>
</dbReference>
<proteinExistence type="predicted"/>
<organism evidence="2 3">
    <name type="scientific">Altererythrobacter arenosus</name>
    <dbReference type="NCBI Taxonomy" id="3032592"/>
    <lineage>
        <taxon>Bacteria</taxon>
        <taxon>Pseudomonadati</taxon>
        <taxon>Pseudomonadota</taxon>
        <taxon>Alphaproteobacteria</taxon>
        <taxon>Sphingomonadales</taxon>
        <taxon>Erythrobacteraceae</taxon>
        <taxon>Altererythrobacter</taxon>
    </lineage>
</organism>
<sequence length="159" mass="17501">MADDLGRSPDEVQFRFRDDEPADHGTVTVDSFLDQSNANAVRIEPGDDARDLLPHLDRLALVEVNFPNFGDGRGYSAARILREAGYAGELRAVGDVLVDQLNNLRRCGFDAFAPDKPLNEADARAAFDTWPHVYQATTDAGTPIWALRHQGGGHEQARD</sequence>
<name>A0ABY8FX42_9SPHN</name>
<gene>
    <name evidence="2" type="ORF">P7228_02580</name>
</gene>
<evidence type="ECO:0000313" key="3">
    <source>
        <dbReference type="Proteomes" id="UP001215827"/>
    </source>
</evidence>
<dbReference type="InterPro" id="IPR008318">
    <property type="entry name" value="UCP030820"/>
</dbReference>
<evidence type="ECO:0000256" key="1">
    <source>
        <dbReference type="SAM" id="MobiDB-lite"/>
    </source>
</evidence>
<evidence type="ECO:0000313" key="2">
    <source>
        <dbReference type="EMBL" id="WFL77971.1"/>
    </source>
</evidence>
<dbReference type="Pfam" id="PF06073">
    <property type="entry name" value="DUF934"/>
    <property type="match status" value="1"/>
</dbReference>
<feature type="region of interest" description="Disordered" evidence="1">
    <location>
        <begin position="1"/>
        <end position="23"/>
    </location>
</feature>
<accession>A0ABY8FX42</accession>
<dbReference type="Proteomes" id="UP001215827">
    <property type="component" value="Chromosome"/>
</dbReference>
<dbReference type="EMBL" id="CP121106">
    <property type="protein sequence ID" value="WFL77971.1"/>
    <property type="molecule type" value="Genomic_DNA"/>
</dbReference>
<reference evidence="2 3" key="1">
    <citation type="submission" date="2023-03" db="EMBL/GenBank/DDBJ databases">
        <title>Altererythrobacter sp. CAU 1644 isolated from sand.</title>
        <authorList>
            <person name="Kim W."/>
        </authorList>
    </citation>
    <scope>NUCLEOTIDE SEQUENCE [LARGE SCALE GENOMIC DNA]</scope>
    <source>
        <strain evidence="2 3">CAU 1644</strain>
    </source>
</reference>